<organism evidence="2 3">
    <name type="scientific">Ahniella affigens</name>
    <dbReference type="NCBI Taxonomy" id="2021234"/>
    <lineage>
        <taxon>Bacteria</taxon>
        <taxon>Pseudomonadati</taxon>
        <taxon>Pseudomonadota</taxon>
        <taxon>Gammaproteobacteria</taxon>
        <taxon>Lysobacterales</taxon>
        <taxon>Rhodanobacteraceae</taxon>
        <taxon>Ahniella</taxon>
    </lineage>
</organism>
<evidence type="ECO:0000259" key="1">
    <source>
        <dbReference type="Pfam" id="PF00535"/>
    </source>
</evidence>
<dbReference type="PANTHER" id="PTHR43685">
    <property type="entry name" value="GLYCOSYLTRANSFERASE"/>
    <property type="match status" value="1"/>
</dbReference>
<reference evidence="2 3" key="1">
    <citation type="submission" date="2018-03" db="EMBL/GenBank/DDBJ databases">
        <title>Ahniella affigens gen. nov., sp. nov., a gammaproteobacterium isolated from sandy soil near a stream.</title>
        <authorList>
            <person name="Ko Y."/>
            <person name="Kim J.-H."/>
        </authorList>
    </citation>
    <scope>NUCLEOTIDE SEQUENCE [LARGE SCALE GENOMIC DNA]</scope>
    <source>
        <strain evidence="2 3">D13</strain>
    </source>
</reference>
<evidence type="ECO:0000313" key="2">
    <source>
        <dbReference type="EMBL" id="AVP96691.1"/>
    </source>
</evidence>
<dbReference type="Pfam" id="PF00535">
    <property type="entry name" value="Glycos_transf_2"/>
    <property type="match status" value="1"/>
</dbReference>
<dbReference type="CDD" id="cd00761">
    <property type="entry name" value="Glyco_tranf_GTA_type"/>
    <property type="match status" value="1"/>
</dbReference>
<evidence type="ECO:0000313" key="3">
    <source>
        <dbReference type="Proteomes" id="UP000241074"/>
    </source>
</evidence>
<dbReference type="GO" id="GO:0016740">
    <property type="term" value="F:transferase activity"/>
    <property type="evidence" value="ECO:0007669"/>
    <property type="project" value="UniProtKB-KW"/>
</dbReference>
<dbReference type="KEGG" id="xba:C7S18_05495"/>
<dbReference type="SUPFAM" id="SSF53448">
    <property type="entry name" value="Nucleotide-diphospho-sugar transferases"/>
    <property type="match status" value="1"/>
</dbReference>
<keyword evidence="2" id="KW-0808">Transferase</keyword>
<keyword evidence="3" id="KW-1185">Reference proteome</keyword>
<dbReference type="InterPro" id="IPR029044">
    <property type="entry name" value="Nucleotide-diphossugar_trans"/>
</dbReference>
<proteinExistence type="predicted"/>
<dbReference type="AlphaFoldDB" id="A0A2P1PPC6"/>
<dbReference type="InterPro" id="IPR050834">
    <property type="entry name" value="Glycosyltransf_2"/>
</dbReference>
<protein>
    <submittedName>
        <fullName evidence="2">Glycosyl transferase family A</fullName>
    </submittedName>
</protein>
<gene>
    <name evidence="2" type="ORF">C7S18_05495</name>
</gene>
<sequence>MYQSIAQPQNRALPLSEPVLTICICTHRRTAWLIACLQSLANQEPNTPFCVLVVDNDADDTARSQVLRAAVEFGLQLRYVHAPAHNIALARNAALDLCDTDLLVFFDDDQQAEPGWLQHLLQGLGDADAVFGPVLPIYRSTEPEWLQQGRFHQKQARSAPDGTLVGYGYTANVLLRRDRLPGLRFDLQSGPTGGEDTRFFHQWASLCARFVVADLAIASEEIAPERCTMQWLTKRHVASGHVHADLIRQDGRSLAWAFLSAGLKYLYCQIAAALTCYRPVRWRAWRLRGALHYGVMAALLGARAPALYGQEA</sequence>
<dbReference type="Proteomes" id="UP000241074">
    <property type="component" value="Chromosome"/>
</dbReference>
<dbReference type="PANTHER" id="PTHR43685:SF2">
    <property type="entry name" value="GLYCOSYLTRANSFERASE 2-LIKE DOMAIN-CONTAINING PROTEIN"/>
    <property type="match status" value="1"/>
</dbReference>
<dbReference type="Gene3D" id="3.90.550.10">
    <property type="entry name" value="Spore Coat Polysaccharide Biosynthesis Protein SpsA, Chain A"/>
    <property type="match status" value="1"/>
</dbReference>
<dbReference type="EMBL" id="CP027860">
    <property type="protein sequence ID" value="AVP96691.1"/>
    <property type="molecule type" value="Genomic_DNA"/>
</dbReference>
<name>A0A2P1PPC6_9GAMM</name>
<accession>A0A2P1PPC6</accession>
<dbReference type="OrthoDB" id="9179784at2"/>
<dbReference type="InterPro" id="IPR001173">
    <property type="entry name" value="Glyco_trans_2-like"/>
</dbReference>
<reference evidence="2 3" key="2">
    <citation type="submission" date="2018-03" db="EMBL/GenBank/DDBJ databases">
        <authorList>
            <person name="Keele B.F."/>
        </authorList>
    </citation>
    <scope>NUCLEOTIDE SEQUENCE [LARGE SCALE GENOMIC DNA]</scope>
    <source>
        <strain evidence="2 3">D13</strain>
    </source>
</reference>
<feature type="domain" description="Glycosyltransferase 2-like" evidence="1">
    <location>
        <begin position="21"/>
        <end position="177"/>
    </location>
</feature>